<dbReference type="NCBIfam" id="NF005686">
    <property type="entry name" value="PRK07486.1"/>
    <property type="match status" value="1"/>
</dbReference>
<dbReference type="Pfam" id="PF01425">
    <property type="entry name" value="Amidase"/>
    <property type="match status" value="1"/>
</dbReference>
<dbReference type="SUPFAM" id="SSF75304">
    <property type="entry name" value="Amidase signature (AS) enzymes"/>
    <property type="match status" value="1"/>
</dbReference>
<dbReference type="Gene3D" id="3.90.1300.10">
    <property type="entry name" value="Amidase signature (AS) domain"/>
    <property type="match status" value="1"/>
</dbReference>
<feature type="domain" description="Amidase" evidence="1">
    <location>
        <begin position="29"/>
        <end position="453"/>
    </location>
</feature>
<name>W4LSS8_ENTF1</name>
<evidence type="ECO:0000259" key="1">
    <source>
        <dbReference type="Pfam" id="PF01425"/>
    </source>
</evidence>
<dbReference type="PATRIC" id="fig|1429438.4.peg.2237"/>
<sequence length="475" mass="51053">MALSPDEFVFLEASVQAALVASRHISAVELLQAHLDQIERVNPQVNAICTLVAEQALQAAQDADARQTRGEPIGPLHGLPVGIKDLADTQGIRTTQGSPIYADHVPDTDALVVTRYKQAGAIVLGKTNTPEFGAGSQTFNPVFGATRNPYDLDKTCGGSSGGAGVALACGMMPIAQGSDFGGSLRNPAAWSNVVGFRNGVGRVPVWPGAMGYTSLSVQGAMGRTVRDVALQLSAIAGPDPRVPNALPFPADVFRAPLERDLRGVRVAWSRDLGRYPVDAVITQVCDAQRGTFEGIGCTVEDAEPDLRDADDIFQTLRAHSFAHRHEKHLAENRHQLKATVIWNAEQGMKLTALDVARAEAMRTALYQRVAAFFERYDYLCTPTTQVPPFSIEQEYPTAINGQLLETYIDWMGLCYAITVTGCPSISVPCGFTPDGLPVGLQIIGPPHADVAVLQLAHAFEQATRFYQQKPQVALA</sequence>
<dbReference type="InterPro" id="IPR000120">
    <property type="entry name" value="Amidase"/>
</dbReference>
<dbReference type="InterPro" id="IPR023631">
    <property type="entry name" value="Amidase_dom"/>
</dbReference>
<dbReference type="GO" id="GO:0003824">
    <property type="term" value="F:catalytic activity"/>
    <property type="evidence" value="ECO:0007669"/>
    <property type="project" value="InterPro"/>
</dbReference>
<proteinExistence type="predicted"/>
<dbReference type="PROSITE" id="PS00571">
    <property type="entry name" value="AMIDASES"/>
    <property type="match status" value="1"/>
</dbReference>
<dbReference type="AlphaFoldDB" id="W4LSS8"/>
<gene>
    <name evidence="2" type="ORF">ETSY1_11020</name>
</gene>
<dbReference type="InterPro" id="IPR020556">
    <property type="entry name" value="Amidase_CS"/>
</dbReference>
<keyword evidence="3" id="KW-1185">Reference proteome</keyword>
<dbReference type="PANTHER" id="PTHR11895:SF76">
    <property type="entry name" value="INDOLEACETAMIDE HYDROLASE"/>
    <property type="match status" value="1"/>
</dbReference>
<protein>
    <submittedName>
        <fullName evidence="2">Amidase</fullName>
    </submittedName>
</protein>
<evidence type="ECO:0000313" key="2">
    <source>
        <dbReference type="EMBL" id="ETX00482.1"/>
    </source>
</evidence>
<dbReference type="PANTHER" id="PTHR11895">
    <property type="entry name" value="TRANSAMIDASE"/>
    <property type="match status" value="1"/>
</dbReference>
<dbReference type="Proteomes" id="UP000019141">
    <property type="component" value="Unassembled WGS sequence"/>
</dbReference>
<organism evidence="2 3">
    <name type="scientific">Entotheonella factor</name>
    <dbReference type="NCBI Taxonomy" id="1429438"/>
    <lineage>
        <taxon>Bacteria</taxon>
        <taxon>Pseudomonadati</taxon>
        <taxon>Nitrospinota/Tectimicrobiota group</taxon>
        <taxon>Candidatus Tectimicrobiota</taxon>
        <taxon>Candidatus Entotheonellia</taxon>
        <taxon>Candidatus Entotheonellales</taxon>
        <taxon>Candidatus Entotheonellaceae</taxon>
        <taxon>Candidatus Entotheonella</taxon>
    </lineage>
</organism>
<comment type="caution">
    <text evidence="2">The sequence shown here is derived from an EMBL/GenBank/DDBJ whole genome shotgun (WGS) entry which is preliminary data.</text>
</comment>
<dbReference type="InterPro" id="IPR036928">
    <property type="entry name" value="AS_sf"/>
</dbReference>
<dbReference type="HOGENOM" id="CLU_009600_0_4_7"/>
<evidence type="ECO:0000313" key="3">
    <source>
        <dbReference type="Proteomes" id="UP000019141"/>
    </source>
</evidence>
<dbReference type="EMBL" id="AZHW01000333">
    <property type="protein sequence ID" value="ETX00482.1"/>
    <property type="molecule type" value="Genomic_DNA"/>
</dbReference>
<accession>W4LSS8</accession>
<reference evidence="2 3" key="1">
    <citation type="journal article" date="2014" name="Nature">
        <title>An environmental bacterial taxon with a large and distinct metabolic repertoire.</title>
        <authorList>
            <person name="Wilson M.C."/>
            <person name="Mori T."/>
            <person name="Ruckert C."/>
            <person name="Uria A.R."/>
            <person name="Helf M.J."/>
            <person name="Takada K."/>
            <person name="Gernert C."/>
            <person name="Steffens U.A."/>
            <person name="Heycke N."/>
            <person name="Schmitt S."/>
            <person name="Rinke C."/>
            <person name="Helfrich E.J."/>
            <person name="Brachmann A.O."/>
            <person name="Gurgui C."/>
            <person name="Wakimoto T."/>
            <person name="Kracht M."/>
            <person name="Crusemann M."/>
            <person name="Hentschel U."/>
            <person name="Abe I."/>
            <person name="Matsunaga S."/>
            <person name="Kalinowski J."/>
            <person name="Takeyama H."/>
            <person name="Piel J."/>
        </authorList>
    </citation>
    <scope>NUCLEOTIDE SEQUENCE [LARGE SCALE GENOMIC DNA]</scope>
    <source>
        <strain evidence="3">TSY1</strain>
    </source>
</reference>